<feature type="compositionally biased region" description="Basic and acidic residues" evidence="1">
    <location>
        <begin position="316"/>
        <end position="325"/>
    </location>
</feature>
<evidence type="ECO:0000313" key="6">
    <source>
        <dbReference type="Proteomes" id="UP000762676"/>
    </source>
</evidence>
<evidence type="ECO:0000259" key="4">
    <source>
        <dbReference type="Pfam" id="PF19038"/>
    </source>
</evidence>
<dbReference type="InterPro" id="IPR043970">
    <property type="entry name" value="FUZ/MON1/HPS1_longin_3"/>
</dbReference>
<keyword evidence="6" id="KW-1185">Reference proteome</keyword>
<accession>A0AAV4HZ93</accession>
<dbReference type="InterPro" id="IPR026053">
    <property type="entry name" value="HPS1"/>
</dbReference>
<reference evidence="5 6" key="1">
    <citation type="journal article" date="2021" name="Elife">
        <title>Chloroplast acquisition without the gene transfer in kleptoplastic sea slugs, Plakobranchus ocellatus.</title>
        <authorList>
            <person name="Maeda T."/>
            <person name="Takahashi S."/>
            <person name="Yoshida T."/>
            <person name="Shimamura S."/>
            <person name="Takaki Y."/>
            <person name="Nagai Y."/>
            <person name="Toyoda A."/>
            <person name="Suzuki Y."/>
            <person name="Arimoto A."/>
            <person name="Ishii H."/>
            <person name="Satoh N."/>
            <person name="Nishiyama T."/>
            <person name="Hasebe M."/>
            <person name="Maruyama T."/>
            <person name="Minagawa J."/>
            <person name="Obokata J."/>
            <person name="Shigenobu S."/>
        </authorList>
    </citation>
    <scope>NUCLEOTIDE SEQUENCE [LARGE SCALE GENOMIC DNA]</scope>
</reference>
<evidence type="ECO:0000313" key="5">
    <source>
        <dbReference type="EMBL" id="GFS02036.1"/>
    </source>
</evidence>
<dbReference type="EMBL" id="BMAT01005902">
    <property type="protein sequence ID" value="GFS02036.1"/>
    <property type="molecule type" value="Genomic_DNA"/>
</dbReference>
<dbReference type="PANTHER" id="PTHR12761">
    <property type="entry name" value="HERMANSKY-PUDLAK SYNDROME PROTEIN 1"/>
    <property type="match status" value="1"/>
</dbReference>
<name>A0AAV4HZ93_9GAST</name>
<dbReference type="Pfam" id="PF19038">
    <property type="entry name" value="Fuz_longin_3"/>
    <property type="match status" value="1"/>
</dbReference>
<dbReference type="GO" id="GO:0031085">
    <property type="term" value="C:BLOC-3 complex"/>
    <property type="evidence" value="ECO:0007669"/>
    <property type="project" value="TreeGrafter"/>
</dbReference>
<evidence type="ECO:0000256" key="1">
    <source>
        <dbReference type="SAM" id="MobiDB-lite"/>
    </source>
</evidence>
<evidence type="ECO:0000259" key="2">
    <source>
        <dbReference type="Pfam" id="PF19036"/>
    </source>
</evidence>
<feature type="compositionally biased region" description="Basic and acidic residues" evidence="1">
    <location>
        <begin position="456"/>
        <end position="477"/>
    </location>
</feature>
<feature type="region of interest" description="Disordered" evidence="1">
    <location>
        <begin position="382"/>
        <end position="418"/>
    </location>
</feature>
<dbReference type="Pfam" id="PF19037">
    <property type="entry name" value="Fuz_longin_2"/>
    <property type="match status" value="1"/>
</dbReference>
<sequence length="994" mass="111239">MKCFLVVNQLNDPCFIDHDDSFASYIISRAKDKGLIESHVTPTEIDPNLVMQLFSPLVLSQWLLVDQTKEPCSSVTCKNGFCFVFSHVDDLLFICINGDGSESETFLHKKIQVFMTLMRFMFGPVNELMTQSHAYTKRAKWDFLRQLMHNWAEMVESEQSFLVEAVERMHVNQIMNEKCVEILKKSIKHMQAARESTTQHAILLAKSKLLALYSNRSANELLAKDLLSLMILSKTLHPSTDTLEDLFSKNYTGLRASSVPLNENADWGDEEYHSAPNTPKGVSPALSSMPECDTDKELVSQGLLDSLSAHSNSESETIRNSKSSDLDITAQSDSQDSVPSLIQMYKQKYPNSSLEIMLGDSQVHLEHGVDLLVGEVSNSTFNSAQNSNLKTLSETSESHTAGNVSPQPSSNGIQGDNNPQTVLKALEEVNSAIHSKLKTNANNENPSPAFPQNLENQKEEEPTELKNDSSDHLKVQDLHTSPPESIDRQSLACESTASNSNTAAALNESPGINSMSTCGEGSRSSSVISNVSTGYPMLSPQFDENSDFQSFPTSPVAELSTSTALDSKVPLKDKSGGSKVVPNTTNSAHLTKSISASVSRSLRSSAVSTAESSTQTYESVSTMVSSRSSSDLYVPQTVFLETSTCLYSPYSVDILQVLPGLTLVLLSEVPHRILADTMYQVIHNIQDLLYGRRIKLPRSRSLSVYDIISSLLSKLHNSLKRFKGRIRGLITEINSRWEKENLKQKLLDYLEKDTKTPIPPELESAMTELYKKLKELFSHMFLTPVLYASHVYEAVSQLKAVINSELMDYHGYLNVKVQRNITMTSYIDDFPGLVHFIFVDRHLHQMTAPSFNISLKKGESMDATSYLKQKIWTMHEYMMKKLTEGYSTVQIKDGDFYFSYFLWFEDYTGNPLPVQESLKPTWKRGIPGTLSGCFYTDLLQHCFPHAIKGSVHCFEMFLMHLGTVHPQFISSQCKKLAHKMWEMSGEAYTNVSLF</sequence>
<feature type="region of interest" description="Disordered" evidence="1">
    <location>
        <begin position="562"/>
        <end position="586"/>
    </location>
</feature>
<feature type="compositionally biased region" description="Polar residues" evidence="1">
    <location>
        <begin position="329"/>
        <end position="339"/>
    </location>
</feature>
<dbReference type="Proteomes" id="UP000762676">
    <property type="component" value="Unassembled WGS sequence"/>
</dbReference>
<feature type="region of interest" description="Disordered" evidence="1">
    <location>
        <begin position="438"/>
        <end position="523"/>
    </location>
</feature>
<protein>
    <submittedName>
        <fullName evidence="5">Hermansky-Pudlak syndrome 1-like protein</fullName>
    </submittedName>
</protein>
<organism evidence="5 6">
    <name type="scientific">Elysia marginata</name>
    <dbReference type="NCBI Taxonomy" id="1093978"/>
    <lineage>
        <taxon>Eukaryota</taxon>
        <taxon>Metazoa</taxon>
        <taxon>Spiralia</taxon>
        <taxon>Lophotrochozoa</taxon>
        <taxon>Mollusca</taxon>
        <taxon>Gastropoda</taxon>
        <taxon>Heterobranchia</taxon>
        <taxon>Euthyneura</taxon>
        <taxon>Panpulmonata</taxon>
        <taxon>Sacoglossa</taxon>
        <taxon>Placobranchoidea</taxon>
        <taxon>Plakobranchidae</taxon>
        <taxon>Elysia</taxon>
    </lineage>
</organism>
<dbReference type="GO" id="GO:0005085">
    <property type="term" value="F:guanyl-nucleotide exchange factor activity"/>
    <property type="evidence" value="ECO:0007669"/>
    <property type="project" value="TreeGrafter"/>
</dbReference>
<feature type="region of interest" description="Disordered" evidence="1">
    <location>
        <begin position="265"/>
        <end position="291"/>
    </location>
</feature>
<dbReference type="AlphaFoldDB" id="A0AAV4HZ93"/>
<dbReference type="GO" id="GO:0016192">
    <property type="term" value="P:vesicle-mediated transport"/>
    <property type="evidence" value="ECO:0007669"/>
    <property type="project" value="InterPro"/>
</dbReference>
<feature type="domain" description="FUZ/MON1/HPS1 second Longin" evidence="3">
    <location>
        <begin position="198"/>
        <end position="240"/>
    </location>
</feature>
<proteinExistence type="predicted"/>
<feature type="region of interest" description="Disordered" evidence="1">
    <location>
        <begin position="308"/>
        <end position="339"/>
    </location>
</feature>
<feature type="domain" description="FUZ/MON1/HPS1 third Longin" evidence="4">
    <location>
        <begin position="832"/>
        <end position="982"/>
    </location>
</feature>
<comment type="caution">
    <text evidence="5">The sequence shown here is derived from an EMBL/GenBank/DDBJ whole genome shotgun (WGS) entry which is preliminary data.</text>
</comment>
<evidence type="ECO:0000259" key="3">
    <source>
        <dbReference type="Pfam" id="PF19037"/>
    </source>
</evidence>
<gene>
    <name evidence="5" type="ORF">ElyMa_002853300</name>
</gene>
<feature type="compositionally biased region" description="Polar residues" evidence="1">
    <location>
        <begin position="510"/>
        <end position="519"/>
    </location>
</feature>
<feature type="compositionally biased region" description="Low complexity" evidence="1">
    <location>
        <begin position="494"/>
        <end position="509"/>
    </location>
</feature>
<dbReference type="InterPro" id="IPR043972">
    <property type="entry name" value="FUZ/MON1/HPS1_longin_1"/>
</dbReference>
<dbReference type="PANTHER" id="PTHR12761:SF1">
    <property type="entry name" value="BLOC-3 COMPLEX MEMBER HPS1"/>
    <property type="match status" value="1"/>
</dbReference>
<dbReference type="InterPro" id="IPR043971">
    <property type="entry name" value="FUZ/MON1/HPS1_longin_2"/>
</dbReference>
<dbReference type="Pfam" id="PF19036">
    <property type="entry name" value="Fuz_longin_1"/>
    <property type="match status" value="1"/>
</dbReference>
<feature type="domain" description="FUZ/MON1/HPS1 first Longin" evidence="2">
    <location>
        <begin position="2"/>
        <end position="132"/>
    </location>
</feature>